<feature type="domain" description="VOC" evidence="1">
    <location>
        <begin position="3"/>
        <end position="127"/>
    </location>
</feature>
<dbReference type="InterPro" id="IPR029068">
    <property type="entry name" value="Glyas_Bleomycin-R_OHBP_Dase"/>
</dbReference>
<dbReference type="Gene3D" id="3.10.180.10">
    <property type="entry name" value="2,3-Dihydroxybiphenyl 1,2-Dioxygenase, domain 1"/>
    <property type="match status" value="1"/>
</dbReference>
<dbReference type="RefSeq" id="WP_345255518.1">
    <property type="nucleotide sequence ID" value="NZ_BAABGY010000007.1"/>
</dbReference>
<accession>A0ABP8GTI7</accession>
<dbReference type="PROSITE" id="PS51819">
    <property type="entry name" value="VOC"/>
    <property type="match status" value="1"/>
</dbReference>
<evidence type="ECO:0000313" key="3">
    <source>
        <dbReference type="Proteomes" id="UP001501725"/>
    </source>
</evidence>
<name>A0ABP8GTI7_9BACT</name>
<organism evidence="2 3">
    <name type="scientific">Flaviaesturariibacter amylovorans</name>
    <dbReference type="NCBI Taxonomy" id="1084520"/>
    <lineage>
        <taxon>Bacteria</taxon>
        <taxon>Pseudomonadati</taxon>
        <taxon>Bacteroidota</taxon>
        <taxon>Chitinophagia</taxon>
        <taxon>Chitinophagales</taxon>
        <taxon>Chitinophagaceae</taxon>
        <taxon>Flaviaestuariibacter</taxon>
    </lineage>
</organism>
<keyword evidence="3" id="KW-1185">Reference proteome</keyword>
<protein>
    <submittedName>
        <fullName evidence="2">VOC family protein</fullName>
    </submittedName>
</protein>
<dbReference type="InterPro" id="IPR037523">
    <property type="entry name" value="VOC_core"/>
</dbReference>
<evidence type="ECO:0000313" key="2">
    <source>
        <dbReference type="EMBL" id="GAA4329615.1"/>
    </source>
</evidence>
<dbReference type="EMBL" id="BAABGY010000007">
    <property type="protein sequence ID" value="GAA4329615.1"/>
    <property type="molecule type" value="Genomic_DNA"/>
</dbReference>
<dbReference type="PANTHER" id="PTHR36503">
    <property type="entry name" value="BLR2520 PROTEIN"/>
    <property type="match status" value="1"/>
</dbReference>
<sequence length="147" mass="16381">MATKIFVNLPVRDLQKSIDFFTHLGFSFNPQFTNHEAACLVLGDNIYAMLLTHERFADFTKKKISDATQSTEVLLCLDAESREAVDTMVQRALEAGGSRYADPMDHGWMYAHSFADPDGHQWEIAFMDEAALQAMMQESGAGTAAQL</sequence>
<dbReference type="SUPFAM" id="SSF54593">
    <property type="entry name" value="Glyoxalase/Bleomycin resistance protein/Dihydroxybiphenyl dioxygenase"/>
    <property type="match status" value="1"/>
</dbReference>
<comment type="caution">
    <text evidence="2">The sequence shown here is derived from an EMBL/GenBank/DDBJ whole genome shotgun (WGS) entry which is preliminary data.</text>
</comment>
<dbReference type="Pfam" id="PF00903">
    <property type="entry name" value="Glyoxalase"/>
    <property type="match status" value="1"/>
</dbReference>
<proteinExistence type="predicted"/>
<dbReference type="InterPro" id="IPR004360">
    <property type="entry name" value="Glyas_Fos-R_dOase_dom"/>
</dbReference>
<reference evidence="3" key="1">
    <citation type="journal article" date="2019" name="Int. J. Syst. Evol. Microbiol.">
        <title>The Global Catalogue of Microorganisms (GCM) 10K type strain sequencing project: providing services to taxonomists for standard genome sequencing and annotation.</title>
        <authorList>
            <consortium name="The Broad Institute Genomics Platform"/>
            <consortium name="The Broad Institute Genome Sequencing Center for Infectious Disease"/>
            <person name="Wu L."/>
            <person name="Ma J."/>
        </authorList>
    </citation>
    <scope>NUCLEOTIDE SEQUENCE [LARGE SCALE GENOMIC DNA]</scope>
    <source>
        <strain evidence="3">JCM 17919</strain>
    </source>
</reference>
<dbReference type="PANTHER" id="PTHR36503:SF2">
    <property type="entry name" value="BLR2408 PROTEIN"/>
    <property type="match status" value="1"/>
</dbReference>
<gene>
    <name evidence="2" type="ORF">GCM10023184_20240</name>
</gene>
<evidence type="ECO:0000259" key="1">
    <source>
        <dbReference type="PROSITE" id="PS51819"/>
    </source>
</evidence>
<dbReference type="Proteomes" id="UP001501725">
    <property type="component" value="Unassembled WGS sequence"/>
</dbReference>